<protein>
    <submittedName>
        <fullName evidence="2">Uncharacterized protein</fullName>
    </submittedName>
</protein>
<keyword evidence="3" id="KW-1185">Reference proteome</keyword>
<dbReference type="Proteomes" id="UP001164761">
    <property type="component" value="Chromosome"/>
</dbReference>
<evidence type="ECO:0000313" key="2">
    <source>
        <dbReference type="EMBL" id="WAH44308.1"/>
    </source>
</evidence>
<gene>
    <name evidence="2" type="ORF">NZD89_13505</name>
</gene>
<evidence type="ECO:0000256" key="1">
    <source>
        <dbReference type="SAM" id="Phobius"/>
    </source>
</evidence>
<sequence>MTKSLVLARPSKQKESPPDGLLQSALRWLSDNDYDVLNAQKTAGYTAYIGDSLVGYKEEADFIARKNGHEYAVIVGLEDLSQEEICQRYFPLFAILDVQGIIFLNMRDETVRHVEFVLHRPRRHHFRHLVYRSLWFSGGILFAFALLHRA</sequence>
<evidence type="ECO:0000313" key="3">
    <source>
        <dbReference type="Proteomes" id="UP001164761"/>
    </source>
</evidence>
<name>A0ABY6ZMX9_9BACL</name>
<reference evidence="2" key="1">
    <citation type="submission" date="2022-08" db="EMBL/GenBank/DDBJ databases">
        <title>Alicyclobacillus fastidiosus DSM 17978, complete genome.</title>
        <authorList>
            <person name="Wang Q."/>
            <person name="Cai R."/>
            <person name="Wang Z."/>
        </authorList>
    </citation>
    <scope>NUCLEOTIDE SEQUENCE</scope>
    <source>
        <strain evidence="2">DSM 17978</strain>
    </source>
</reference>
<keyword evidence="1" id="KW-0472">Membrane</keyword>
<feature type="transmembrane region" description="Helical" evidence="1">
    <location>
        <begin position="129"/>
        <end position="147"/>
    </location>
</feature>
<dbReference type="EMBL" id="CP104067">
    <property type="protein sequence ID" value="WAH44308.1"/>
    <property type="molecule type" value="Genomic_DNA"/>
</dbReference>
<dbReference type="RefSeq" id="WP_268008204.1">
    <property type="nucleotide sequence ID" value="NZ_BSUT01000001.1"/>
</dbReference>
<keyword evidence="1" id="KW-1133">Transmembrane helix</keyword>
<accession>A0ABY6ZMX9</accession>
<proteinExistence type="predicted"/>
<organism evidence="2 3">
    <name type="scientific">Alicyclobacillus fastidiosus</name>
    <dbReference type="NCBI Taxonomy" id="392011"/>
    <lineage>
        <taxon>Bacteria</taxon>
        <taxon>Bacillati</taxon>
        <taxon>Bacillota</taxon>
        <taxon>Bacilli</taxon>
        <taxon>Bacillales</taxon>
        <taxon>Alicyclobacillaceae</taxon>
        <taxon>Alicyclobacillus</taxon>
    </lineage>
</organism>
<keyword evidence="1" id="KW-0812">Transmembrane</keyword>